<evidence type="ECO:0000256" key="2">
    <source>
        <dbReference type="ARBA" id="ARBA00023015"/>
    </source>
</evidence>
<dbReference type="PROSITE" id="PS50888">
    <property type="entry name" value="BHLH"/>
    <property type="match status" value="1"/>
</dbReference>
<dbReference type="EMBL" id="VDCV01000002">
    <property type="protein sequence ID" value="KAB5568276.1"/>
    <property type="molecule type" value="Genomic_DNA"/>
</dbReference>
<keyword evidence="2" id="KW-0805">Transcription regulation</keyword>
<keyword evidence="4" id="KW-0539">Nucleus</keyword>
<evidence type="ECO:0000259" key="6">
    <source>
        <dbReference type="PROSITE" id="PS50888"/>
    </source>
</evidence>
<accession>A0A5N5NPV2</accession>
<keyword evidence="8" id="KW-1185">Reference proteome</keyword>
<organism evidence="7 8">
    <name type="scientific">Salix brachista</name>
    <dbReference type="NCBI Taxonomy" id="2182728"/>
    <lineage>
        <taxon>Eukaryota</taxon>
        <taxon>Viridiplantae</taxon>
        <taxon>Streptophyta</taxon>
        <taxon>Embryophyta</taxon>
        <taxon>Tracheophyta</taxon>
        <taxon>Spermatophyta</taxon>
        <taxon>Magnoliopsida</taxon>
        <taxon>eudicotyledons</taxon>
        <taxon>Gunneridae</taxon>
        <taxon>Pentapetalae</taxon>
        <taxon>rosids</taxon>
        <taxon>fabids</taxon>
        <taxon>Malpighiales</taxon>
        <taxon>Salicaceae</taxon>
        <taxon>Saliceae</taxon>
        <taxon>Salix</taxon>
    </lineage>
</organism>
<dbReference type="GO" id="GO:0003700">
    <property type="term" value="F:DNA-binding transcription factor activity"/>
    <property type="evidence" value="ECO:0007669"/>
    <property type="project" value="InterPro"/>
</dbReference>
<dbReference type="AlphaFoldDB" id="A0A5N5NPV2"/>
<keyword evidence="3" id="KW-0804">Transcription</keyword>
<dbReference type="InterPro" id="IPR043561">
    <property type="entry name" value="LHW-like"/>
</dbReference>
<feature type="compositionally biased region" description="Basic and acidic residues" evidence="5">
    <location>
        <begin position="533"/>
        <end position="545"/>
    </location>
</feature>
<name>A0A5N5NPV2_9ROSI</name>
<evidence type="ECO:0000313" key="7">
    <source>
        <dbReference type="EMBL" id="KAB5568276.1"/>
    </source>
</evidence>
<feature type="domain" description="BHLH" evidence="6">
    <location>
        <begin position="532"/>
        <end position="581"/>
    </location>
</feature>
<evidence type="ECO:0000256" key="5">
    <source>
        <dbReference type="SAM" id="MobiDB-lite"/>
    </source>
</evidence>
<dbReference type="InterPro" id="IPR025610">
    <property type="entry name" value="MYC/MYB_N"/>
</dbReference>
<evidence type="ECO:0000256" key="3">
    <source>
        <dbReference type="ARBA" id="ARBA00023163"/>
    </source>
</evidence>
<evidence type="ECO:0000256" key="1">
    <source>
        <dbReference type="ARBA" id="ARBA00004123"/>
    </source>
</evidence>
<dbReference type="Proteomes" id="UP000326939">
    <property type="component" value="Chromosome 2"/>
</dbReference>
<dbReference type="PANTHER" id="PTHR46196">
    <property type="entry name" value="TRANSCRIPTION FACTOR BHLH155-LIKE ISOFORM X1-RELATED"/>
    <property type="match status" value="1"/>
</dbReference>
<gene>
    <name evidence="7" type="ORF">DKX38_002069</name>
</gene>
<dbReference type="GO" id="GO:0005634">
    <property type="term" value="C:nucleus"/>
    <property type="evidence" value="ECO:0007669"/>
    <property type="project" value="UniProtKB-SubCell"/>
</dbReference>
<dbReference type="PANTHER" id="PTHR46196:SF1">
    <property type="entry name" value="TRANSCRIPTION FACTOR EMB1444-RELATED"/>
    <property type="match status" value="1"/>
</dbReference>
<dbReference type="InterPro" id="IPR011598">
    <property type="entry name" value="bHLH_dom"/>
</dbReference>
<comment type="subcellular location">
    <subcellularLocation>
        <location evidence="1">Nucleus</location>
    </subcellularLocation>
</comment>
<dbReference type="GO" id="GO:0046983">
    <property type="term" value="F:protein dimerization activity"/>
    <property type="evidence" value="ECO:0007669"/>
    <property type="project" value="InterPro"/>
</dbReference>
<evidence type="ECO:0000313" key="8">
    <source>
        <dbReference type="Proteomes" id="UP000326939"/>
    </source>
</evidence>
<protein>
    <recommendedName>
        <fullName evidence="6">BHLH domain-containing protein</fullName>
    </recommendedName>
</protein>
<evidence type="ECO:0000256" key="4">
    <source>
        <dbReference type="ARBA" id="ARBA00023242"/>
    </source>
</evidence>
<reference evidence="8" key="1">
    <citation type="journal article" date="2019" name="Gigascience">
        <title>De novo genome assembly of the endangered Acer yangbiense, a plant species with extremely small populations endemic to Yunnan Province, China.</title>
        <authorList>
            <person name="Yang J."/>
            <person name="Wariss H.M."/>
            <person name="Tao L."/>
            <person name="Zhang R."/>
            <person name="Yun Q."/>
            <person name="Hollingsworth P."/>
            <person name="Dao Z."/>
            <person name="Luo G."/>
            <person name="Guo H."/>
            <person name="Ma Y."/>
            <person name="Sun W."/>
        </authorList>
    </citation>
    <scope>NUCLEOTIDE SEQUENCE [LARGE SCALE GENOMIC DNA]</scope>
    <source>
        <strain evidence="8">cv. br00</strain>
    </source>
</reference>
<comment type="caution">
    <text evidence="7">The sequence shown here is derived from an EMBL/GenBank/DDBJ whole genome shotgun (WGS) entry which is preliminary data.</text>
</comment>
<feature type="region of interest" description="Disordered" evidence="5">
    <location>
        <begin position="517"/>
        <end position="545"/>
    </location>
</feature>
<sequence length="704" mass="78229">MEMGADLHNALRSLCFNTDWNYAVFWKLKHRARMVLTWEDGYYETCALHDAFESKCFSQTQENLHGGHYTRDLLGLAVAKMSYHVYSLGEGIVGQVAVSGKHQWIFADKYAASSFSSNEFSDGWQSQFSAGIKTIVAVAVMPYGVVQLGSLNKVIEDVNLVTCIKDVFFALQESSVRHVNGPLQHSMNSALCPNHSCSSYISSLPGINQKTAAGLRNKQQVLEISTPTNDESIKLLHLRSNASYLDHQSQPGMNIISDQMYGGESNVWKDLGRGSEHNVTKHLNSFMKDKVNPSDLILPNEKFGADLAGFPADLFDATILDRDKSVGTNLHPKLVFDAPESSNITFKKDLEKKLDFQAESTHLNASDTFYKFSAGCELLEALGPSFLNRCTPFDYQAGKSEAVNGFEMPEGMSSNQMTFEFGSENLLEAVVGNACHSGSDVKSEKSGCKSVQSLLTVEKLPEPSIQNKRIFNSAGCSINQSSVVEEDAQNFSNSTEVRGGKSPKGFLSTCPSICNEQLDKHTEPAKNSRKRAKPGEKFRPRPRDRQLIQDRIKELRELVPSGSKCSIDSLLEQTIKHMLFLDSITKHADKLNKCAEPKMHQKDTDASDYEQGSSWAVEVGSHLKVSSIIVENLNKSGQMLVEMLCEECNEFLEIAEAIRSLGLTILKGITEMHGEKTWICFVVEVCLNYLLRWEQVSMTSLNII</sequence>
<proteinExistence type="predicted"/>
<dbReference type="Pfam" id="PF14215">
    <property type="entry name" value="bHLH-MYC_N"/>
    <property type="match status" value="1"/>
</dbReference>
<feature type="compositionally biased region" description="Basic and acidic residues" evidence="5">
    <location>
        <begin position="517"/>
        <end position="526"/>
    </location>
</feature>
<dbReference type="Pfam" id="PF23176">
    <property type="entry name" value="bHLH_LHW"/>
    <property type="match status" value="1"/>
</dbReference>